<evidence type="ECO:0000313" key="3">
    <source>
        <dbReference type="Proteomes" id="UP000026915"/>
    </source>
</evidence>
<dbReference type="AlphaFoldDB" id="A0A061E209"/>
<protein>
    <submittedName>
        <fullName evidence="2">Uncharacterized protein</fullName>
    </submittedName>
</protein>
<dbReference type="InParanoid" id="A0A061E209"/>
<gene>
    <name evidence="2" type="ORF">TCM_007643</name>
</gene>
<evidence type="ECO:0000313" key="2">
    <source>
        <dbReference type="EMBL" id="EOX99000.1"/>
    </source>
</evidence>
<keyword evidence="1" id="KW-0812">Transmembrane</keyword>
<evidence type="ECO:0000256" key="1">
    <source>
        <dbReference type="SAM" id="Phobius"/>
    </source>
</evidence>
<organism evidence="2 3">
    <name type="scientific">Theobroma cacao</name>
    <name type="common">Cacao</name>
    <name type="synonym">Cocoa</name>
    <dbReference type="NCBI Taxonomy" id="3641"/>
    <lineage>
        <taxon>Eukaryota</taxon>
        <taxon>Viridiplantae</taxon>
        <taxon>Streptophyta</taxon>
        <taxon>Embryophyta</taxon>
        <taxon>Tracheophyta</taxon>
        <taxon>Spermatophyta</taxon>
        <taxon>Magnoliopsida</taxon>
        <taxon>eudicotyledons</taxon>
        <taxon>Gunneridae</taxon>
        <taxon>Pentapetalae</taxon>
        <taxon>rosids</taxon>
        <taxon>malvids</taxon>
        <taxon>Malvales</taxon>
        <taxon>Malvaceae</taxon>
        <taxon>Byttnerioideae</taxon>
        <taxon>Theobroma</taxon>
    </lineage>
</organism>
<dbReference type="Proteomes" id="UP000026915">
    <property type="component" value="Chromosome 2"/>
</dbReference>
<keyword evidence="1" id="KW-1133">Transmembrane helix</keyword>
<proteinExistence type="predicted"/>
<dbReference type="EMBL" id="CM001880">
    <property type="protein sequence ID" value="EOX99000.1"/>
    <property type="molecule type" value="Genomic_DNA"/>
</dbReference>
<name>A0A061E209_THECC</name>
<accession>A0A061E209</accession>
<sequence>MDFSEAWKDHCLATPSSRSSVFTTISYFLFVFLVKPFTTISASYYLHLKIKIFKKRKIKTLEWYIPFIQMRFTATKPDQNNLLITSTVLYQKF</sequence>
<keyword evidence="3" id="KW-1185">Reference proteome</keyword>
<feature type="transmembrane region" description="Helical" evidence="1">
    <location>
        <begin position="25"/>
        <end position="46"/>
    </location>
</feature>
<dbReference type="Gramene" id="EOX99000">
    <property type="protein sequence ID" value="EOX99000"/>
    <property type="gene ID" value="TCM_007643"/>
</dbReference>
<keyword evidence="1" id="KW-0472">Membrane</keyword>
<dbReference type="HOGENOM" id="CLU_2403936_0_0_1"/>
<reference evidence="2 3" key="1">
    <citation type="journal article" date="2013" name="Genome Biol.">
        <title>The genome sequence of the most widely cultivated cacao type and its use to identify candidate genes regulating pod color.</title>
        <authorList>
            <person name="Motamayor J.C."/>
            <person name="Mockaitis K."/>
            <person name="Schmutz J."/>
            <person name="Haiminen N."/>
            <person name="Iii D.L."/>
            <person name="Cornejo O."/>
            <person name="Findley S.D."/>
            <person name="Zheng P."/>
            <person name="Utro F."/>
            <person name="Royaert S."/>
            <person name="Saski C."/>
            <person name="Jenkins J."/>
            <person name="Podicheti R."/>
            <person name="Zhao M."/>
            <person name="Scheffler B.E."/>
            <person name="Stack J.C."/>
            <person name="Feltus F.A."/>
            <person name="Mustiga G.M."/>
            <person name="Amores F."/>
            <person name="Phillips W."/>
            <person name="Marelli J.P."/>
            <person name="May G.D."/>
            <person name="Shapiro H."/>
            <person name="Ma J."/>
            <person name="Bustamante C.D."/>
            <person name="Schnell R.J."/>
            <person name="Main D."/>
            <person name="Gilbert D."/>
            <person name="Parida L."/>
            <person name="Kuhn D.N."/>
        </authorList>
    </citation>
    <scope>NUCLEOTIDE SEQUENCE [LARGE SCALE GENOMIC DNA]</scope>
    <source>
        <strain evidence="3">cv. Matina 1-6</strain>
    </source>
</reference>